<gene>
    <name evidence="1" type="ORF">LCGC14_1814900</name>
</gene>
<accession>A0A0F9J0G9</accession>
<protein>
    <submittedName>
        <fullName evidence="1">Uncharacterized protein</fullName>
    </submittedName>
</protein>
<sequence>TTVNLMGHQPIKSSDLLELLRDILGNDYKIEFRNEDHPDHYVISPYSYDKDSAINYVSDYSDLGLGLLKVIKDLDK</sequence>
<evidence type="ECO:0000313" key="1">
    <source>
        <dbReference type="EMBL" id="KKL99395.1"/>
    </source>
</evidence>
<feature type="non-terminal residue" evidence="1">
    <location>
        <position position="1"/>
    </location>
</feature>
<reference evidence="1" key="1">
    <citation type="journal article" date="2015" name="Nature">
        <title>Complex archaea that bridge the gap between prokaryotes and eukaryotes.</title>
        <authorList>
            <person name="Spang A."/>
            <person name="Saw J.H."/>
            <person name="Jorgensen S.L."/>
            <person name="Zaremba-Niedzwiedzka K."/>
            <person name="Martijn J."/>
            <person name="Lind A.E."/>
            <person name="van Eijk R."/>
            <person name="Schleper C."/>
            <person name="Guy L."/>
            <person name="Ettema T.J."/>
        </authorList>
    </citation>
    <scope>NUCLEOTIDE SEQUENCE</scope>
</reference>
<proteinExistence type="predicted"/>
<dbReference type="AlphaFoldDB" id="A0A0F9J0G9"/>
<organism evidence="1">
    <name type="scientific">marine sediment metagenome</name>
    <dbReference type="NCBI Taxonomy" id="412755"/>
    <lineage>
        <taxon>unclassified sequences</taxon>
        <taxon>metagenomes</taxon>
        <taxon>ecological metagenomes</taxon>
    </lineage>
</organism>
<dbReference type="EMBL" id="LAZR01017688">
    <property type="protein sequence ID" value="KKL99395.1"/>
    <property type="molecule type" value="Genomic_DNA"/>
</dbReference>
<comment type="caution">
    <text evidence="1">The sequence shown here is derived from an EMBL/GenBank/DDBJ whole genome shotgun (WGS) entry which is preliminary data.</text>
</comment>
<name>A0A0F9J0G9_9ZZZZ</name>